<dbReference type="RefSeq" id="WP_145874129.1">
    <property type="nucleotide sequence ID" value="NZ_CP046904.1"/>
</dbReference>
<dbReference type="CDD" id="cd11340">
    <property type="entry name" value="AmyAc_bac_CMD_like_3"/>
    <property type="match status" value="1"/>
</dbReference>
<keyword evidence="8" id="KW-1185">Reference proteome</keyword>
<dbReference type="SUPFAM" id="SSF81296">
    <property type="entry name" value="E set domains"/>
    <property type="match status" value="1"/>
</dbReference>
<dbReference type="SUPFAM" id="SSF51445">
    <property type="entry name" value="(Trans)glycosidases"/>
    <property type="match status" value="1"/>
</dbReference>
<dbReference type="InterPro" id="IPR017853">
    <property type="entry name" value="GH"/>
</dbReference>
<reference evidence="6" key="2">
    <citation type="submission" date="2019-07" db="EMBL/GenBank/DDBJ databases">
        <authorList>
            <person name="Whitman W."/>
            <person name="Huntemann M."/>
            <person name="Clum A."/>
            <person name="Pillay M."/>
            <person name="Palaniappan K."/>
            <person name="Varghese N."/>
            <person name="Mikhailova N."/>
            <person name="Stamatis D."/>
            <person name="Reddy T."/>
            <person name="Daum C."/>
            <person name="Shapiro N."/>
            <person name="Ivanova N."/>
            <person name="Kyrpides N."/>
            <person name="Woyke T."/>
        </authorList>
    </citation>
    <scope>NUCLEOTIDE SEQUENCE</scope>
    <source>
        <strain evidence="6">CGMCC 1.10685</strain>
    </source>
</reference>
<accession>A0A562PVB2</accession>
<dbReference type="AlphaFoldDB" id="A0A562PVB2"/>
<evidence type="ECO:0000313" key="6">
    <source>
        <dbReference type="EMBL" id="TWI48313.1"/>
    </source>
</evidence>
<keyword evidence="2 6" id="KW-0326">Glycosidase</keyword>
<dbReference type="PANTHER" id="PTHR10357">
    <property type="entry name" value="ALPHA-AMYLASE FAMILY MEMBER"/>
    <property type="match status" value="1"/>
</dbReference>
<dbReference type="GO" id="GO:0005975">
    <property type="term" value="P:carbohydrate metabolic process"/>
    <property type="evidence" value="ECO:0007669"/>
    <property type="project" value="InterPro"/>
</dbReference>
<reference evidence="6 7" key="1">
    <citation type="journal article" date="2015" name="Stand. Genomic Sci.">
        <title>Genomic Encyclopedia of Bacterial and Archaeal Type Strains, Phase III: the genomes of soil and plant-associated and newly described type strains.</title>
        <authorList>
            <person name="Whitman W.B."/>
            <person name="Woyke T."/>
            <person name="Klenk H.P."/>
            <person name="Zhou Y."/>
            <person name="Lilburn T.G."/>
            <person name="Beck B.J."/>
            <person name="De Vos P."/>
            <person name="Vandamme P."/>
            <person name="Eisen J.A."/>
            <person name="Garrity G."/>
            <person name="Hugenholtz P."/>
            <person name="Kyrpides N.C."/>
        </authorList>
    </citation>
    <scope>NUCLEOTIDE SEQUENCE [LARGE SCALE GENOMIC DNA]</scope>
    <source>
        <strain evidence="6 7">CGMCC 1.10685</strain>
    </source>
</reference>
<keyword evidence="1" id="KW-0378">Hydrolase</keyword>
<evidence type="ECO:0000313" key="8">
    <source>
        <dbReference type="Proteomes" id="UP000437862"/>
    </source>
</evidence>
<name>A0A562PVB2_9BURK</name>
<dbReference type="PANTHER" id="PTHR10357:SF210">
    <property type="entry name" value="MALTODEXTRIN GLUCOSIDASE"/>
    <property type="match status" value="1"/>
</dbReference>
<gene>
    <name evidence="5" type="ORF">GO485_10505</name>
    <name evidence="6" type="ORF">IP92_01701</name>
</gene>
<dbReference type="InterPro" id="IPR014756">
    <property type="entry name" value="Ig_E-set"/>
</dbReference>
<evidence type="ECO:0000256" key="1">
    <source>
        <dbReference type="ARBA" id="ARBA00022801"/>
    </source>
</evidence>
<protein>
    <submittedName>
        <fullName evidence="5">Alpha-amylase</fullName>
    </submittedName>
    <submittedName>
        <fullName evidence="6">Glycosidase</fullName>
    </submittedName>
</protein>
<dbReference type="Pfam" id="PF10438">
    <property type="entry name" value="Cyc-maltodext_C"/>
    <property type="match status" value="1"/>
</dbReference>
<dbReference type="EMBL" id="CP046904">
    <property type="protein sequence ID" value="QGZ39435.1"/>
    <property type="molecule type" value="Genomic_DNA"/>
</dbReference>
<evidence type="ECO:0000256" key="3">
    <source>
        <dbReference type="SAM" id="SignalP"/>
    </source>
</evidence>
<dbReference type="Pfam" id="PF00128">
    <property type="entry name" value="Alpha-amylase"/>
    <property type="match status" value="1"/>
</dbReference>
<dbReference type="OrthoDB" id="9761577at2"/>
<dbReference type="Gene3D" id="3.20.20.80">
    <property type="entry name" value="Glycosidases"/>
    <property type="match status" value="1"/>
</dbReference>
<feature type="signal peptide" evidence="3">
    <location>
        <begin position="1"/>
        <end position="29"/>
    </location>
</feature>
<evidence type="ECO:0000256" key="2">
    <source>
        <dbReference type="ARBA" id="ARBA00023295"/>
    </source>
</evidence>
<dbReference type="SUPFAM" id="SSF51011">
    <property type="entry name" value="Glycosyl hydrolase domain"/>
    <property type="match status" value="1"/>
</dbReference>
<dbReference type="InterPro" id="IPR015171">
    <property type="entry name" value="Cyc-maltodext_N"/>
</dbReference>
<dbReference type="Pfam" id="PF09087">
    <property type="entry name" value="Cyc-maltodext_N"/>
    <property type="match status" value="1"/>
</dbReference>
<dbReference type="Proteomes" id="UP000437862">
    <property type="component" value="Chromosome"/>
</dbReference>
<dbReference type="Gene3D" id="2.60.40.1180">
    <property type="entry name" value="Golgi alpha-mannosidase II"/>
    <property type="match status" value="1"/>
</dbReference>
<dbReference type="Proteomes" id="UP000315112">
    <property type="component" value="Unassembled WGS sequence"/>
</dbReference>
<dbReference type="InterPro" id="IPR019492">
    <property type="entry name" value="Cyclo-malto-dextrinase_C"/>
</dbReference>
<evidence type="ECO:0000313" key="5">
    <source>
        <dbReference type="EMBL" id="QGZ39435.1"/>
    </source>
</evidence>
<feature type="chain" id="PRO_5044617957" evidence="3">
    <location>
        <begin position="30"/>
        <end position="638"/>
    </location>
</feature>
<dbReference type="EMBL" id="VLKW01000003">
    <property type="protein sequence ID" value="TWI48313.1"/>
    <property type="molecule type" value="Genomic_DNA"/>
</dbReference>
<dbReference type="SMART" id="SM00642">
    <property type="entry name" value="Aamy"/>
    <property type="match status" value="1"/>
</dbReference>
<proteinExistence type="predicted"/>
<dbReference type="InterPro" id="IPR013780">
    <property type="entry name" value="Glyco_hydro_b"/>
</dbReference>
<reference evidence="5 8" key="3">
    <citation type="submission" date="2019-12" db="EMBL/GenBank/DDBJ databases">
        <title>Draft Genome Sequences of Six Type Strains of the Genus Massilia.</title>
        <authorList>
            <person name="Miess H."/>
            <person name="Frediansyah A."/>
            <person name="Goeker M."/>
            <person name="Gross H."/>
        </authorList>
    </citation>
    <scope>NUCLEOTIDE SEQUENCE [LARGE SCALE GENOMIC DNA]</scope>
    <source>
        <strain evidence="5 8">DSM 26639</strain>
    </source>
</reference>
<organism evidence="6 7">
    <name type="scientific">Pseudoduganella flava</name>
    <dbReference type="NCBI Taxonomy" id="871742"/>
    <lineage>
        <taxon>Bacteria</taxon>
        <taxon>Pseudomonadati</taxon>
        <taxon>Pseudomonadota</taxon>
        <taxon>Betaproteobacteria</taxon>
        <taxon>Burkholderiales</taxon>
        <taxon>Oxalobacteraceae</taxon>
        <taxon>Telluria group</taxon>
        <taxon>Pseudoduganella</taxon>
    </lineage>
</organism>
<evidence type="ECO:0000313" key="7">
    <source>
        <dbReference type="Proteomes" id="UP000315112"/>
    </source>
</evidence>
<dbReference type="Gene3D" id="2.60.40.10">
    <property type="entry name" value="Immunoglobulins"/>
    <property type="match status" value="1"/>
</dbReference>
<sequence length="638" mass="71019">MRLPRSPFPHALVRAALFPALLIGMCAHAADYRIDRVEPAFWWTGMHHKTVQLMVHGTAIAELVPAIDQPGARGVRIAAVTRAANPNYLFIDLALGDDAQPGAFDIVFRPAAGAAAAPVLRHRYQLLPRAPGSRERRGFGPRDTIYQVMPDRYANGDPSNDSVPGLLEQAKRGSGGGRHGGDLAGMTAHLDYVADMGYTQVWPTPLVENDMPAYSYHGYAATDFYRIDPRYGSNEDFRTFVARARDKGIGVIQDVVLNHIGSRHWWMRDMPMPDWISHGGQPVMTEHHRVALNDPYGSRADARNFTEGWFSRGMPDLNQANPFVANYLIQNTIWWVEYAGLSGLRVDTYGYSNTAFLAEWSRRVMDEYPQLNLVGEEWSTRVPVVARWQRGSNGVGAAPPSQLPSLMDFPLNDALRRGLASAAADSNFGTFSLNDLYETLALDYLYPDAGNLVLFEGNHDLPRTWTVLNEDMGLYRMALAYVLTAPRIPQLYYGTEILMPSTKEGRDDASYRRDFPGGWAGDKVNAFTGAGLTRQQREAQAFVKKLLNWRKGATVIHAGRTMHFGPQQDTYVFFRYDDKAKVMVALNKNRQAVTLDAARFGEMLHGVTQGRDVITGQTYPLAGSIALPARTALILELQ</sequence>
<dbReference type="GO" id="GO:0016798">
    <property type="term" value="F:hydrolase activity, acting on glycosyl bonds"/>
    <property type="evidence" value="ECO:0007669"/>
    <property type="project" value="UniProtKB-KW"/>
</dbReference>
<dbReference type="InterPro" id="IPR013783">
    <property type="entry name" value="Ig-like_fold"/>
</dbReference>
<dbReference type="InterPro" id="IPR006047">
    <property type="entry name" value="GH13_cat_dom"/>
</dbReference>
<keyword evidence="3" id="KW-0732">Signal</keyword>
<evidence type="ECO:0000259" key="4">
    <source>
        <dbReference type="SMART" id="SM00642"/>
    </source>
</evidence>
<feature type="domain" description="Glycosyl hydrolase family 13 catalytic" evidence="4">
    <location>
        <begin position="147"/>
        <end position="550"/>
    </location>
</feature>